<evidence type="ECO:0000313" key="1">
    <source>
        <dbReference type="EMBL" id="RMV69948.1"/>
    </source>
</evidence>
<protein>
    <submittedName>
        <fullName evidence="1">DNA segregation ATPase FtsK/SpoIIIE-like protein</fullName>
    </submittedName>
</protein>
<reference evidence="1 2" key="1">
    <citation type="submission" date="2018-08" db="EMBL/GenBank/DDBJ databases">
        <title>Recombination of ecologically and evolutionarily significant loci maintains genetic cohesion in the Pseudomonas syringae species complex.</title>
        <authorList>
            <person name="Dillon M."/>
            <person name="Thakur S."/>
            <person name="Almeida R.N.D."/>
            <person name="Weir B.S."/>
            <person name="Guttman D.S."/>
        </authorList>
    </citation>
    <scope>NUCLEOTIDE SEQUENCE [LARGE SCALE GENOMIC DNA]</scope>
    <source>
        <strain evidence="1 2">ICMP 7496</strain>
    </source>
</reference>
<organism evidence="1 2">
    <name type="scientific">Pseudomonas caricapapayae</name>
    <dbReference type="NCBI Taxonomy" id="46678"/>
    <lineage>
        <taxon>Bacteria</taxon>
        <taxon>Pseudomonadati</taxon>
        <taxon>Pseudomonadota</taxon>
        <taxon>Gammaproteobacteria</taxon>
        <taxon>Pseudomonadales</taxon>
        <taxon>Pseudomonadaceae</taxon>
        <taxon>Pseudomonas</taxon>
    </lineage>
</organism>
<accession>A0A3M6ENM5</accession>
<name>A0A3M6ENM5_9PSED</name>
<comment type="caution">
    <text evidence="1">The sequence shown here is derived from an EMBL/GenBank/DDBJ whole genome shotgun (WGS) entry which is preliminary data.</text>
</comment>
<sequence>MKVEHIEAIERARRHGVAPMMFAHQLMVRDLVEAALFELRNIKVPFPRLGEDDQQEVIDRLTKQAEEVVTTAISIISSRSVDTIPVTVVDAKFKAKAITVTAAIDAQDPNRHGLIDVAGKLCLLVLAPNDYAEGTDGIRAERDQRELPLSAGAIAEAMHRGRFKSEENDPDFDEVEQRDLEQAPQQHKQAMEEHQQLHGKEFGEYTYEDASQLVVLHATNVDVAWLQRRLAIDSDQATTLLLRLVDNQVIELETEAEQSIDNTYKVIAELGSLCVE</sequence>
<dbReference type="EMBL" id="RBUY01000195">
    <property type="protein sequence ID" value="RMV69948.1"/>
    <property type="molecule type" value="Genomic_DNA"/>
</dbReference>
<dbReference type="Proteomes" id="UP000269872">
    <property type="component" value="Unassembled WGS sequence"/>
</dbReference>
<dbReference type="AlphaFoldDB" id="A0A3M6ENM5"/>
<dbReference type="RefSeq" id="WP_122341433.1">
    <property type="nucleotide sequence ID" value="NZ_RBUY01000195.1"/>
</dbReference>
<evidence type="ECO:0000313" key="2">
    <source>
        <dbReference type="Proteomes" id="UP000269872"/>
    </source>
</evidence>
<proteinExistence type="predicted"/>
<gene>
    <name evidence="1" type="ORF">ALP05_02340</name>
</gene>